<sequence length="101" mass="10786">MSSSIWILDSGASHHMSYDHKSFLSLNSKPSMSVMTADGTLMPIAGIGQLCDSGYSVMFSSTHCYVQDPQSGRLIGTGRRHGGLYVLDELKVPDTAASTST</sequence>
<protein>
    <submittedName>
        <fullName evidence="2">Gag-pol polyprotein</fullName>
    </submittedName>
</protein>
<dbReference type="Pfam" id="PF22936">
    <property type="entry name" value="Pol_BBD"/>
    <property type="match status" value="1"/>
</dbReference>
<dbReference type="AlphaFoldDB" id="A0A2K3JYW6"/>
<feature type="non-terminal residue" evidence="2">
    <location>
        <position position="101"/>
    </location>
</feature>
<dbReference type="InterPro" id="IPR054722">
    <property type="entry name" value="PolX-like_BBD"/>
</dbReference>
<dbReference type="Proteomes" id="UP000236291">
    <property type="component" value="Unassembled WGS sequence"/>
</dbReference>
<organism evidence="2 3">
    <name type="scientific">Trifolium pratense</name>
    <name type="common">Red clover</name>
    <dbReference type="NCBI Taxonomy" id="57577"/>
    <lineage>
        <taxon>Eukaryota</taxon>
        <taxon>Viridiplantae</taxon>
        <taxon>Streptophyta</taxon>
        <taxon>Embryophyta</taxon>
        <taxon>Tracheophyta</taxon>
        <taxon>Spermatophyta</taxon>
        <taxon>Magnoliopsida</taxon>
        <taxon>eudicotyledons</taxon>
        <taxon>Gunneridae</taxon>
        <taxon>Pentapetalae</taxon>
        <taxon>rosids</taxon>
        <taxon>fabids</taxon>
        <taxon>Fabales</taxon>
        <taxon>Fabaceae</taxon>
        <taxon>Papilionoideae</taxon>
        <taxon>50 kb inversion clade</taxon>
        <taxon>NPAAA clade</taxon>
        <taxon>Hologalegina</taxon>
        <taxon>IRL clade</taxon>
        <taxon>Trifolieae</taxon>
        <taxon>Trifolium</taxon>
    </lineage>
</organism>
<proteinExistence type="predicted"/>
<name>A0A2K3JYW6_TRIPR</name>
<gene>
    <name evidence="2" type="ORF">L195_g059595</name>
</gene>
<dbReference type="EMBL" id="ASHM01131164">
    <property type="protein sequence ID" value="PNX59249.1"/>
    <property type="molecule type" value="Genomic_DNA"/>
</dbReference>
<reference evidence="2 3" key="2">
    <citation type="journal article" date="2017" name="Front. Plant Sci.">
        <title>Gene Classification and Mining of Molecular Markers Useful in Red Clover (Trifolium pratense) Breeding.</title>
        <authorList>
            <person name="Istvanek J."/>
            <person name="Dluhosova J."/>
            <person name="Dluhos P."/>
            <person name="Patkova L."/>
            <person name="Nedelnik J."/>
            <person name="Repkova J."/>
        </authorList>
    </citation>
    <scope>NUCLEOTIDE SEQUENCE [LARGE SCALE GENOMIC DNA]</scope>
    <source>
        <strain evidence="3">cv. Tatra</strain>
        <tissue evidence="2">Young leaves</tissue>
    </source>
</reference>
<evidence type="ECO:0000259" key="1">
    <source>
        <dbReference type="Pfam" id="PF22936"/>
    </source>
</evidence>
<accession>A0A2K3JYW6</accession>
<evidence type="ECO:0000313" key="2">
    <source>
        <dbReference type="EMBL" id="PNX59249.1"/>
    </source>
</evidence>
<comment type="caution">
    <text evidence="2">The sequence shown here is derived from an EMBL/GenBank/DDBJ whole genome shotgun (WGS) entry which is preliminary data.</text>
</comment>
<reference evidence="2 3" key="1">
    <citation type="journal article" date="2014" name="Am. J. Bot.">
        <title>Genome assembly and annotation for red clover (Trifolium pratense; Fabaceae).</title>
        <authorList>
            <person name="Istvanek J."/>
            <person name="Jaros M."/>
            <person name="Krenek A."/>
            <person name="Repkova J."/>
        </authorList>
    </citation>
    <scope>NUCLEOTIDE SEQUENCE [LARGE SCALE GENOMIC DNA]</scope>
    <source>
        <strain evidence="3">cv. Tatra</strain>
        <tissue evidence="2">Young leaves</tissue>
    </source>
</reference>
<feature type="domain" description="Retrovirus-related Pol polyprotein from transposon TNT 1-94-like beta-barrel" evidence="1">
    <location>
        <begin position="6"/>
        <end position="50"/>
    </location>
</feature>
<evidence type="ECO:0000313" key="3">
    <source>
        <dbReference type="Proteomes" id="UP000236291"/>
    </source>
</evidence>